<comment type="caution">
    <text evidence="1">The sequence shown here is derived from an EMBL/GenBank/DDBJ whole genome shotgun (WGS) entry which is preliminary data.</text>
</comment>
<keyword evidence="2" id="KW-1185">Reference proteome</keyword>
<evidence type="ECO:0000313" key="2">
    <source>
        <dbReference type="Proteomes" id="UP001144978"/>
    </source>
</evidence>
<proteinExistence type="predicted"/>
<sequence length="175" mass="19723">MIQVCRAEDGTVVQLDVSLWDLERLSDLEQFLSEKSGVPQDAIWAYLSDGRPLRSDNVRDLAGVEDQTIYIFNKAYLSMDIDQVLHDLHYEPQLQPPVEGIYTTVRICIRDAQPSRRCHSFDATVSNIATGQQLPADRILASGRSQPPPQLPKLPAQRPTNYPPAHSTLHISRHI</sequence>
<dbReference type="EMBL" id="JANSHE010005696">
    <property type="protein sequence ID" value="KAJ2969743.1"/>
    <property type="molecule type" value="Genomic_DNA"/>
</dbReference>
<reference evidence="1" key="1">
    <citation type="submission" date="2022-08" db="EMBL/GenBank/DDBJ databases">
        <title>Genome Sequence of Pycnoporus sanguineus.</title>
        <authorList>
            <person name="Buettner E."/>
        </authorList>
    </citation>
    <scope>NUCLEOTIDE SEQUENCE</scope>
    <source>
        <strain evidence="1">CG-C14</strain>
    </source>
</reference>
<protein>
    <submittedName>
        <fullName evidence="1">Uncharacterized protein</fullName>
    </submittedName>
</protein>
<evidence type="ECO:0000313" key="1">
    <source>
        <dbReference type="EMBL" id="KAJ2969743.1"/>
    </source>
</evidence>
<gene>
    <name evidence="1" type="ORF">NUW54_g12891</name>
</gene>
<organism evidence="1 2">
    <name type="scientific">Trametes sanguinea</name>
    <dbReference type="NCBI Taxonomy" id="158606"/>
    <lineage>
        <taxon>Eukaryota</taxon>
        <taxon>Fungi</taxon>
        <taxon>Dikarya</taxon>
        <taxon>Basidiomycota</taxon>
        <taxon>Agaricomycotina</taxon>
        <taxon>Agaricomycetes</taxon>
        <taxon>Polyporales</taxon>
        <taxon>Polyporaceae</taxon>
        <taxon>Trametes</taxon>
    </lineage>
</organism>
<dbReference type="Proteomes" id="UP001144978">
    <property type="component" value="Unassembled WGS sequence"/>
</dbReference>
<accession>A0ACC1MTC3</accession>
<name>A0ACC1MTC3_9APHY</name>